<evidence type="ECO:0000256" key="3">
    <source>
        <dbReference type="ARBA" id="ARBA00022679"/>
    </source>
</evidence>
<dbReference type="InterPro" id="IPR037143">
    <property type="entry name" value="4-PPantetheinyl_Trfase_dom_sf"/>
</dbReference>
<sequence>MSGLKVPQLVFKNTNVISAGTDIVYLPRIERLLLKYRASPRLNRVLTKFMHQNEISHFNRLQQYEPLKSQVIYIAGIWAIKEALLKTLPAGFGKPPAIQIYTKLLYKTNTPDGKPELHLDKDSFLNDETKNYWNKYLERTKMGVADLIKKFESIAKDPVEGSPEPAQPKVELKKEADPEPVAAPEEPKDEPVTPEETAEEEPVTEEPVREEPVKEEPTEEEPVKEEPTEEEAVKEEQTEEPVEEEQTEEPVEEEQTEEPVKEEQTEEPVEETTEEKSSEEATEEKPSEETTEEPSEETTEEAAEEPSEDATEEATEEPSEEATEEHEPSTSSKKKNKKKKNKKKKKSANAESEQPSASADIDARDTRLGRDSPFDFGKRVLKDDEEVWNHNAWDNVEWGEEQIKAAEEKIQKQYENPVPEFDKNLYNSNPSRYWDIFYKNNRENFFKDRKWLQVEFPSLYEATKPDAGPKTIFEIGCGAGNTFFPILNENENEQLKIVAADFAPRAVELVKESEQFNPKYGHATVWDLANTEGQLPDGIEPHSVDIAVMIFVFSALSPEQWETAMDNLHKIMKPGGQILFRDYGRYDLAQVRFKKNRLLDDNFYVRGDGTRVYFFTEQELREIFTKKYFVEDQIGTDRRLLVNRKRQLKMYRVWLQAVFKVPELEVKENSS</sequence>
<dbReference type="OrthoDB" id="417697at2759"/>
<organism evidence="7 8">
    <name type="scientific">Kluyveromyces marxianus (strain DMKU3-1042 / BCC 29191 / NBRC 104275)</name>
    <name type="common">Yeast</name>
    <name type="synonym">Candida kefyr</name>
    <dbReference type="NCBI Taxonomy" id="1003335"/>
    <lineage>
        <taxon>Eukaryota</taxon>
        <taxon>Fungi</taxon>
        <taxon>Dikarya</taxon>
        <taxon>Ascomycota</taxon>
        <taxon>Saccharomycotina</taxon>
        <taxon>Saccharomycetes</taxon>
        <taxon>Saccharomycetales</taxon>
        <taxon>Saccharomycetaceae</taxon>
        <taxon>Kluyveromyces</taxon>
    </lineage>
</organism>
<protein>
    <submittedName>
        <fullName evidence="7">Uncharacterized protein</fullName>
    </submittedName>
</protein>
<dbReference type="Gene3D" id="3.90.470.20">
    <property type="entry name" value="4'-phosphopantetheinyl transferase domain"/>
    <property type="match status" value="1"/>
</dbReference>
<dbReference type="InterPro" id="IPR026113">
    <property type="entry name" value="METTL2/6/8-like"/>
</dbReference>
<dbReference type="Pfam" id="PF08242">
    <property type="entry name" value="Methyltransf_12"/>
    <property type="match status" value="1"/>
</dbReference>
<dbReference type="GO" id="GO:0008897">
    <property type="term" value="F:holo-[acyl-carrier-protein] synthase activity"/>
    <property type="evidence" value="ECO:0007669"/>
    <property type="project" value="InterPro"/>
</dbReference>
<dbReference type="FunFam" id="3.40.50.150:FF:000221">
    <property type="entry name" value="Methyltransferase-like protein"/>
    <property type="match status" value="1"/>
</dbReference>
<dbReference type="AlphaFoldDB" id="W0T978"/>
<dbReference type="Pfam" id="PF01648">
    <property type="entry name" value="ACPS"/>
    <property type="match status" value="1"/>
</dbReference>
<evidence type="ECO:0000313" key="8">
    <source>
        <dbReference type="Proteomes" id="UP000065495"/>
    </source>
</evidence>
<feature type="compositionally biased region" description="Basic and acidic residues" evidence="4">
    <location>
        <begin position="361"/>
        <end position="376"/>
    </location>
</feature>
<feature type="domain" description="Methyltransferase type 12" evidence="6">
    <location>
        <begin position="474"/>
        <end position="577"/>
    </location>
</feature>
<feature type="compositionally biased region" description="Acidic residues" evidence="4">
    <location>
        <begin position="264"/>
        <end position="273"/>
    </location>
</feature>
<feature type="region of interest" description="Disordered" evidence="4">
    <location>
        <begin position="157"/>
        <end position="376"/>
    </location>
</feature>
<dbReference type="VEuPathDB" id="FungiDB:KLMA_20196"/>
<feature type="compositionally biased region" description="Acidic residues" evidence="4">
    <location>
        <begin position="289"/>
        <end position="324"/>
    </location>
</feature>
<feature type="compositionally biased region" description="Acidic residues" evidence="4">
    <location>
        <begin position="217"/>
        <end position="257"/>
    </location>
</feature>
<dbReference type="GO" id="GO:0032259">
    <property type="term" value="P:methylation"/>
    <property type="evidence" value="ECO:0007669"/>
    <property type="project" value="UniProtKB-KW"/>
</dbReference>
<dbReference type="InterPro" id="IPR013217">
    <property type="entry name" value="Methyltransf_12"/>
</dbReference>
<evidence type="ECO:0000259" key="6">
    <source>
        <dbReference type="Pfam" id="PF08242"/>
    </source>
</evidence>
<dbReference type="RefSeq" id="XP_022674531.1">
    <property type="nucleotide sequence ID" value="XM_022822740.1"/>
</dbReference>
<dbReference type="GeneID" id="34714676"/>
<dbReference type="KEGG" id="kmx:KLMA_20196"/>
<evidence type="ECO:0000256" key="2">
    <source>
        <dbReference type="ARBA" id="ARBA00022603"/>
    </source>
</evidence>
<reference evidence="7 8" key="1">
    <citation type="journal article" date="2015" name="Biotechnol. Biofuels">
        <title>Genetic basis of the highly efficient yeast Kluyveromyces marxianus: complete genome sequence and transcriptome analyses.</title>
        <authorList>
            <person name="Lertwattanasakul N."/>
            <person name="Kosaka T."/>
            <person name="Hosoyama A."/>
            <person name="Suzuki Y."/>
            <person name="Rodrussamee N."/>
            <person name="Matsutani M."/>
            <person name="Murata M."/>
            <person name="Fujimoto N."/>
            <person name="Suprayogi"/>
            <person name="Tsuchikane K."/>
            <person name="Limtong S."/>
            <person name="Fujita N."/>
            <person name="Yamada M."/>
        </authorList>
    </citation>
    <scope>NUCLEOTIDE SEQUENCE [LARGE SCALE GENOMIC DNA]</scope>
    <source>
        <strain evidence="8">DMKU3-1042 / BCC 29191 / NBRC 104275</strain>
    </source>
</reference>
<dbReference type="Gene3D" id="3.40.50.150">
    <property type="entry name" value="Vaccinia Virus protein VP39"/>
    <property type="match status" value="1"/>
</dbReference>
<dbReference type="SUPFAM" id="SSF56214">
    <property type="entry name" value="4'-phosphopantetheinyl transferase"/>
    <property type="match status" value="1"/>
</dbReference>
<keyword evidence="2" id="KW-0489">Methyltransferase</keyword>
<comment type="similarity">
    <text evidence="1">Belongs to the methyltransferase superfamily. METL family.</text>
</comment>
<name>W0T978_KLUMD</name>
<accession>W0T978</accession>
<evidence type="ECO:0000313" key="7">
    <source>
        <dbReference type="EMBL" id="BAO38654.2"/>
    </source>
</evidence>
<evidence type="ECO:0000256" key="1">
    <source>
        <dbReference type="ARBA" id="ARBA00009725"/>
    </source>
</evidence>
<evidence type="ECO:0000256" key="4">
    <source>
        <dbReference type="SAM" id="MobiDB-lite"/>
    </source>
</evidence>
<dbReference type="GO" id="GO:0000287">
    <property type="term" value="F:magnesium ion binding"/>
    <property type="evidence" value="ECO:0007669"/>
    <property type="project" value="InterPro"/>
</dbReference>
<dbReference type="CDD" id="cd02440">
    <property type="entry name" value="AdoMet_MTases"/>
    <property type="match status" value="1"/>
</dbReference>
<feature type="compositionally biased region" description="Basic and acidic residues" evidence="4">
    <location>
        <begin position="274"/>
        <end position="288"/>
    </location>
</feature>
<dbReference type="Proteomes" id="UP000065495">
    <property type="component" value="Chromosome 2"/>
</dbReference>
<gene>
    <name evidence="7" type="primary">ABP140</name>
    <name evidence="7" type="ORF">KLMA_20196</name>
</gene>
<feature type="compositionally biased region" description="Basic residues" evidence="4">
    <location>
        <begin position="332"/>
        <end position="347"/>
    </location>
</feature>
<dbReference type="PANTHER" id="PTHR22809">
    <property type="entry name" value="METHYLTRANSFERASE-RELATED"/>
    <property type="match status" value="1"/>
</dbReference>
<dbReference type="SUPFAM" id="SSF53335">
    <property type="entry name" value="S-adenosyl-L-methionine-dependent methyltransferases"/>
    <property type="match status" value="1"/>
</dbReference>
<proteinExistence type="inferred from homology"/>
<dbReference type="EMBL" id="AP012214">
    <property type="protein sequence ID" value="BAO38654.2"/>
    <property type="molecule type" value="Genomic_DNA"/>
</dbReference>
<keyword evidence="3" id="KW-0808">Transferase</keyword>
<feature type="compositionally biased region" description="Acidic residues" evidence="4">
    <location>
        <begin position="192"/>
        <end position="204"/>
    </location>
</feature>
<dbReference type="InterPro" id="IPR029063">
    <property type="entry name" value="SAM-dependent_MTases_sf"/>
</dbReference>
<dbReference type="GO" id="GO:0052735">
    <property type="term" value="F:tRNA (cytidine-3-)-methyltransferase activity"/>
    <property type="evidence" value="ECO:0007669"/>
    <property type="project" value="TreeGrafter"/>
</dbReference>
<dbReference type="InterPro" id="IPR008278">
    <property type="entry name" value="4-PPantetheinyl_Trfase_dom"/>
</dbReference>
<dbReference type="PANTHER" id="PTHR22809:SF11">
    <property type="entry name" value="TRNA N(3)-METHYLCYTIDINE METHYLTRANSFERASE METTL2"/>
    <property type="match status" value="1"/>
</dbReference>
<evidence type="ECO:0000259" key="5">
    <source>
        <dbReference type="Pfam" id="PF01648"/>
    </source>
</evidence>
<feature type="compositionally biased region" description="Basic and acidic residues" evidence="4">
    <location>
        <begin position="206"/>
        <end position="216"/>
    </location>
</feature>
<feature type="domain" description="4'-phosphopantetheinyl transferase" evidence="5">
    <location>
        <begin position="20"/>
        <end position="130"/>
    </location>
</feature>